<sequence length="128" mass="14310">MISLRKMASLHRHLVAFIVWLFDFNLFLALALTLDGGGDGGRCLCCGSINLWVVHLLSIWLLAPALGIRLNETLSLSSAFNWISISDLLLFMFTPILTSLYHLYGTISLSFALPLSLFCSLWWLCAEC</sequence>
<feature type="transmembrane region" description="Helical" evidence="1">
    <location>
        <begin position="79"/>
        <end position="97"/>
    </location>
</feature>
<evidence type="ECO:0000313" key="2">
    <source>
        <dbReference type="EMBL" id="MBW30043.1"/>
    </source>
</evidence>
<proteinExistence type="predicted"/>
<keyword evidence="1" id="KW-0812">Transmembrane</keyword>
<protein>
    <submittedName>
        <fullName evidence="2">Putative secreted peptide</fullName>
    </submittedName>
</protein>
<accession>A0A2M3ZNG7</accession>
<feature type="transmembrane region" description="Helical" evidence="1">
    <location>
        <begin position="103"/>
        <end position="125"/>
    </location>
</feature>
<keyword evidence="1" id="KW-0472">Membrane</keyword>
<feature type="transmembrane region" description="Helical" evidence="1">
    <location>
        <begin position="12"/>
        <end position="34"/>
    </location>
</feature>
<organism evidence="2">
    <name type="scientific">Anopheles braziliensis</name>
    <dbReference type="NCBI Taxonomy" id="58242"/>
    <lineage>
        <taxon>Eukaryota</taxon>
        <taxon>Metazoa</taxon>
        <taxon>Ecdysozoa</taxon>
        <taxon>Arthropoda</taxon>
        <taxon>Hexapoda</taxon>
        <taxon>Insecta</taxon>
        <taxon>Pterygota</taxon>
        <taxon>Neoptera</taxon>
        <taxon>Endopterygota</taxon>
        <taxon>Diptera</taxon>
        <taxon>Nematocera</taxon>
        <taxon>Culicoidea</taxon>
        <taxon>Culicidae</taxon>
        <taxon>Anophelinae</taxon>
        <taxon>Anopheles</taxon>
    </lineage>
</organism>
<dbReference type="EMBL" id="GGFM01009292">
    <property type="protein sequence ID" value="MBW30043.1"/>
    <property type="molecule type" value="Transcribed_RNA"/>
</dbReference>
<feature type="transmembrane region" description="Helical" evidence="1">
    <location>
        <begin position="49"/>
        <end position="67"/>
    </location>
</feature>
<evidence type="ECO:0000256" key="1">
    <source>
        <dbReference type="SAM" id="Phobius"/>
    </source>
</evidence>
<keyword evidence="1" id="KW-1133">Transmembrane helix</keyword>
<reference evidence="2" key="1">
    <citation type="submission" date="2018-01" db="EMBL/GenBank/DDBJ databases">
        <title>An insight into the sialome of Amazonian anophelines.</title>
        <authorList>
            <person name="Ribeiro J.M."/>
            <person name="Scarpassa V."/>
            <person name="Calvo E."/>
        </authorList>
    </citation>
    <scope>NUCLEOTIDE SEQUENCE</scope>
    <source>
        <tissue evidence="2">Salivary glands</tissue>
    </source>
</reference>
<name>A0A2M3ZNG7_9DIPT</name>
<dbReference type="AlphaFoldDB" id="A0A2M3ZNG7"/>